<dbReference type="Gene3D" id="2.60.40.10">
    <property type="entry name" value="Immunoglobulins"/>
    <property type="match status" value="1"/>
</dbReference>
<keyword evidence="6" id="KW-1015">Disulfide bond</keyword>
<dbReference type="SUPFAM" id="SSF48726">
    <property type="entry name" value="Immunoglobulin"/>
    <property type="match status" value="1"/>
</dbReference>
<dbReference type="GeneTree" id="ENSGT00940000162676"/>
<evidence type="ECO:0000256" key="5">
    <source>
        <dbReference type="ARBA" id="ARBA00023136"/>
    </source>
</evidence>
<dbReference type="InterPro" id="IPR003599">
    <property type="entry name" value="Ig_sub"/>
</dbReference>
<proteinExistence type="predicted"/>
<feature type="transmembrane region" description="Helical" evidence="8">
    <location>
        <begin position="186"/>
        <end position="211"/>
    </location>
</feature>
<dbReference type="PROSITE" id="PS50835">
    <property type="entry name" value="IG_LIKE"/>
    <property type="match status" value="1"/>
</dbReference>
<dbReference type="AlphaFoldDB" id="A0A6P6PNV6"/>
<evidence type="ECO:0000256" key="3">
    <source>
        <dbReference type="ARBA" id="ARBA00022729"/>
    </source>
</evidence>
<dbReference type="Pfam" id="PF07686">
    <property type="entry name" value="V-set"/>
    <property type="match status" value="1"/>
</dbReference>
<dbReference type="InterPro" id="IPR052051">
    <property type="entry name" value="TCR_complex_component"/>
</dbReference>
<evidence type="ECO:0000256" key="1">
    <source>
        <dbReference type="ARBA" id="ARBA00004236"/>
    </source>
</evidence>
<evidence type="ECO:0000256" key="6">
    <source>
        <dbReference type="ARBA" id="ARBA00023157"/>
    </source>
</evidence>
<dbReference type="SMART" id="SM00409">
    <property type="entry name" value="IG"/>
    <property type="match status" value="1"/>
</dbReference>
<keyword evidence="4" id="KW-0391">Immunity</keyword>
<evidence type="ECO:0000256" key="2">
    <source>
        <dbReference type="ARBA" id="ARBA00022475"/>
    </source>
</evidence>
<protein>
    <submittedName>
        <fullName evidence="12 13">Uncharacterized protein LOC113105537</fullName>
    </submittedName>
</protein>
<dbReference type="InterPro" id="IPR013783">
    <property type="entry name" value="Ig-like_fold"/>
</dbReference>
<dbReference type="KEGG" id="caua:113105537"/>
<evidence type="ECO:0000313" key="13">
    <source>
        <dbReference type="RefSeq" id="XP_026122427.1"/>
    </source>
</evidence>
<dbReference type="Proteomes" id="UP000515129">
    <property type="component" value="Chromosome 7"/>
</dbReference>
<feature type="domain" description="Ig-like" evidence="10">
    <location>
        <begin position="17"/>
        <end position="116"/>
    </location>
</feature>
<reference evidence="12 13" key="1">
    <citation type="submission" date="2025-04" db="UniProtKB">
        <authorList>
            <consortium name="RefSeq"/>
        </authorList>
    </citation>
    <scope>IDENTIFICATION</scope>
    <source>
        <strain evidence="12 13">Wakin</strain>
        <tissue evidence="12 13">Muscle</tissue>
    </source>
</reference>
<keyword evidence="11" id="KW-1185">Reference proteome</keyword>
<evidence type="ECO:0000256" key="7">
    <source>
        <dbReference type="ARBA" id="ARBA00023180"/>
    </source>
</evidence>
<keyword evidence="2" id="KW-1003">Cell membrane</keyword>
<sequence>MLHISAAALLLFGMGFLQVTFSIASIQALPGQSVTMWCSHNIHVSGGLYWFKQTDGDVPITIVYMLYTESLQKFKPNYFNNFTKDHIVMDQFSKNTTLTIKKVKTSDSGFYFCGATVYHMKFGKGIRLEVKAQVEKQHNLNTIVNATMVNDLSWPTVLISEKNFTGTFKKDHEQSSVSTEDCSRSIYFKLTLLFGGICFFTCIVPLILGIIREHRRQKHKKVPAAECQAQQHDDKENNSVVYAAVYFPNKRPKTAGRHTEEDTTVYTDTT</sequence>
<dbReference type="CDD" id="cd00099">
    <property type="entry name" value="IgV"/>
    <property type="match status" value="1"/>
</dbReference>
<dbReference type="GO" id="GO:0009617">
    <property type="term" value="P:response to bacterium"/>
    <property type="evidence" value="ECO:0007669"/>
    <property type="project" value="TreeGrafter"/>
</dbReference>
<evidence type="ECO:0000313" key="11">
    <source>
        <dbReference type="Proteomes" id="UP000515129"/>
    </source>
</evidence>
<keyword evidence="7" id="KW-0325">Glycoprotein</keyword>
<keyword evidence="8" id="KW-0812">Transmembrane</keyword>
<dbReference type="InterPro" id="IPR013106">
    <property type="entry name" value="Ig_V-set"/>
</dbReference>
<evidence type="ECO:0000256" key="4">
    <source>
        <dbReference type="ARBA" id="ARBA00022859"/>
    </source>
</evidence>
<keyword evidence="3 9" id="KW-0732">Signal</keyword>
<comment type="subcellular location">
    <subcellularLocation>
        <location evidence="1">Cell membrane</location>
    </subcellularLocation>
</comment>
<dbReference type="InterPro" id="IPR007110">
    <property type="entry name" value="Ig-like_dom"/>
</dbReference>
<accession>A0A6P6PNV6</accession>
<dbReference type="InterPro" id="IPR036179">
    <property type="entry name" value="Ig-like_dom_sf"/>
</dbReference>
<evidence type="ECO:0000256" key="8">
    <source>
        <dbReference type="SAM" id="Phobius"/>
    </source>
</evidence>
<dbReference type="GeneID" id="113105537"/>
<dbReference type="PANTHER" id="PTHR19433">
    <property type="entry name" value="T-CELL RECEPTOR ALPHA CHAIN V REGION-RELATED"/>
    <property type="match status" value="1"/>
</dbReference>
<evidence type="ECO:0000313" key="12">
    <source>
        <dbReference type="RefSeq" id="XP_026122426.1"/>
    </source>
</evidence>
<keyword evidence="5 8" id="KW-0472">Membrane</keyword>
<feature type="chain" id="PRO_5044650336" evidence="9">
    <location>
        <begin position="23"/>
        <end position="270"/>
    </location>
</feature>
<dbReference type="OrthoDB" id="9932608at2759"/>
<dbReference type="RefSeq" id="XP_026122426.1">
    <property type="nucleotide sequence ID" value="XM_026266641.1"/>
</dbReference>
<feature type="signal peptide" evidence="9">
    <location>
        <begin position="1"/>
        <end position="22"/>
    </location>
</feature>
<dbReference type="GO" id="GO:0002376">
    <property type="term" value="P:immune system process"/>
    <property type="evidence" value="ECO:0007669"/>
    <property type="project" value="UniProtKB-KW"/>
</dbReference>
<gene>
    <name evidence="12 13" type="primary">LOC113105537</name>
</gene>
<dbReference type="RefSeq" id="XP_026122427.1">
    <property type="nucleotide sequence ID" value="XM_026266642.1"/>
</dbReference>
<dbReference type="PANTHER" id="PTHR19433:SF111">
    <property type="entry name" value="T CELL RECEPTOR ALPHA VARIABLE 4"/>
    <property type="match status" value="1"/>
</dbReference>
<evidence type="ECO:0000259" key="10">
    <source>
        <dbReference type="PROSITE" id="PS50835"/>
    </source>
</evidence>
<keyword evidence="8" id="KW-1133">Transmembrane helix</keyword>
<dbReference type="GO" id="GO:0005886">
    <property type="term" value="C:plasma membrane"/>
    <property type="evidence" value="ECO:0007669"/>
    <property type="project" value="UniProtKB-SubCell"/>
</dbReference>
<evidence type="ECO:0000256" key="9">
    <source>
        <dbReference type="SAM" id="SignalP"/>
    </source>
</evidence>
<organism evidence="11 13">
    <name type="scientific">Carassius auratus</name>
    <name type="common">Goldfish</name>
    <dbReference type="NCBI Taxonomy" id="7957"/>
    <lineage>
        <taxon>Eukaryota</taxon>
        <taxon>Metazoa</taxon>
        <taxon>Chordata</taxon>
        <taxon>Craniata</taxon>
        <taxon>Vertebrata</taxon>
        <taxon>Euteleostomi</taxon>
        <taxon>Actinopterygii</taxon>
        <taxon>Neopterygii</taxon>
        <taxon>Teleostei</taxon>
        <taxon>Ostariophysi</taxon>
        <taxon>Cypriniformes</taxon>
        <taxon>Cyprinidae</taxon>
        <taxon>Cyprininae</taxon>
        <taxon>Carassius</taxon>
    </lineage>
</organism>
<name>A0A6P6PNV6_CARAU</name>